<organism evidence="2 3">
    <name type="scientific">Streptomyces afghaniensis 772</name>
    <dbReference type="NCBI Taxonomy" id="1283301"/>
    <lineage>
        <taxon>Bacteria</taxon>
        <taxon>Bacillati</taxon>
        <taxon>Actinomycetota</taxon>
        <taxon>Actinomycetes</taxon>
        <taxon>Kitasatosporales</taxon>
        <taxon>Streptomycetaceae</taxon>
        <taxon>Streptomyces</taxon>
    </lineage>
</organism>
<feature type="compositionally biased region" description="Acidic residues" evidence="1">
    <location>
        <begin position="46"/>
        <end position="68"/>
    </location>
</feature>
<gene>
    <name evidence="2" type="ORF">STAFG_2949</name>
</gene>
<evidence type="ECO:0000256" key="1">
    <source>
        <dbReference type="SAM" id="MobiDB-lite"/>
    </source>
</evidence>
<evidence type="ECO:0000313" key="2">
    <source>
        <dbReference type="EMBL" id="EPJ40005.1"/>
    </source>
</evidence>
<dbReference type="Proteomes" id="UP000015001">
    <property type="component" value="Unassembled WGS sequence"/>
</dbReference>
<dbReference type="HOGENOM" id="CLU_2620362_0_0_11"/>
<protein>
    <submittedName>
        <fullName evidence="2">Putative Trigger factor</fullName>
    </submittedName>
</protein>
<proteinExistence type="predicted"/>
<feature type="region of interest" description="Disordered" evidence="1">
    <location>
        <begin position="43"/>
        <end position="78"/>
    </location>
</feature>
<dbReference type="PATRIC" id="fig|1283301.3.peg.2919"/>
<dbReference type="EMBL" id="AOPY01001394">
    <property type="protein sequence ID" value="EPJ40005.1"/>
    <property type="molecule type" value="Genomic_DNA"/>
</dbReference>
<dbReference type="AlphaFoldDB" id="S4MW02"/>
<accession>S4MW02</accession>
<sequence length="78" mass="8130">MSPDQFAQAVVEGGQVPLLVGEVARGKALAVVVEKATVKDTNGEIIDLDDEDEESEAEATEAAAEETPAETAEEKTEG</sequence>
<name>S4MW02_9ACTN</name>
<keyword evidence="3" id="KW-1185">Reference proteome</keyword>
<evidence type="ECO:0000313" key="3">
    <source>
        <dbReference type="Proteomes" id="UP000015001"/>
    </source>
</evidence>
<comment type="caution">
    <text evidence="2">The sequence shown here is derived from an EMBL/GenBank/DDBJ whole genome shotgun (WGS) entry which is preliminary data.</text>
</comment>
<reference evidence="2 3" key="1">
    <citation type="submission" date="2013-02" db="EMBL/GenBank/DDBJ databases">
        <title>Draft Genome Sequence of Streptomyces afghaniensis, Which Produces Compounds of the Julimycin B-Complex.</title>
        <authorList>
            <person name="Gruening B.A."/>
            <person name="Praeg A."/>
            <person name="Erxleben A."/>
            <person name="Guenther S."/>
            <person name="Fiedler H.-P."/>
            <person name="Goodfellow M."/>
            <person name="Mueller M."/>
        </authorList>
    </citation>
    <scope>NUCLEOTIDE SEQUENCE [LARGE SCALE GENOMIC DNA]</scope>
    <source>
        <strain evidence="2 3">772</strain>
    </source>
</reference>